<evidence type="ECO:0000259" key="1">
    <source>
        <dbReference type="SMART" id="SM00471"/>
    </source>
</evidence>
<accession>A0ABU9UBG4</accession>
<organism evidence="2 3">
    <name type="scientific">Rarispira pelagica</name>
    <dbReference type="NCBI Taxonomy" id="3141764"/>
    <lineage>
        <taxon>Bacteria</taxon>
        <taxon>Pseudomonadati</taxon>
        <taxon>Spirochaetota</taxon>
        <taxon>Spirochaetia</taxon>
        <taxon>Winmispirales</taxon>
        <taxon>Winmispiraceae</taxon>
        <taxon>Rarispira</taxon>
    </lineage>
</organism>
<dbReference type="PANTHER" id="PTHR11373">
    <property type="entry name" value="DEOXYNUCLEOSIDE TRIPHOSPHATE TRIPHOSPHOHYDROLASE"/>
    <property type="match status" value="1"/>
</dbReference>
<dbReference type="EMBL" id="JBCHKQ010000002">
    <property type="protein sequence ID" value="MEM5947988.1"/>
    <property type="molecule type" value="Genomic_DNA"/>
</dbReference>
<dbReference type="InterPro" id="IPR003607">
    <property type="entry name" value="HD/PDEase_dom"/>
</dbReference>
<dbReference type="Pfam" id="PF01966">
    <property type="entry name" value="HD"/>
    <property type="match status" value="1"/>
</dbReference>
<evidence type="ECO:0000313" key="2">
    <source>
        <dbReference type="EMBL" id="MEM5947988.1"/>
    </source>
</evidence>
<evidence type="ECO:0000313" key="3">
    <source>
        <dbReference type="Proteomes" id="UP001466331"/>
    </source>
</evidence>
<protein>
    <submittedName>
        <fullName evidence="2">HD domain-containing protein</fullName>
    </submittedName>
</protein>
<feature type="domain" description="HD/PDEase" evidence="1">
    <location>
        <begin position="63"/>
        <end position="210"/>
    </location>
</feature>
<dbReference type="SMART" id="SM00471">
    <property type="entry name" value="HDc"/>
    <property type="match status" value="1"/>
</dbReference>
<dbReference type="Gene3D" id="1.10.3210.10">
    <property type="entry name" value="Hypothetical protein af1432"/>
    <property type="match status" value="1"/>
</dbReference>
<reference evidence="2 3" key="1">
    <citation type="submission" date="2024-03" db="EMBL/GenBank/DDBJ databases">
        <title>Ignisphaera cupida sp. nov., a hyperthermophilic hydrolytic archaeon from a hot spring of Kamchatka, and proposal of Ignisphaeraceae fam. nov.</title>
        <authorList>
            <person name="Podosokorskaya O.A."/>
            <person name="Elcheninov A.G."/>
            <person name="Maltseva A.I."/>
            <person name="Zayulina K.S."/>
            <person name="Novikov A."/>
            <person name="Merkel A.Y."/>
        </authorList>
    </citation>
    <scope>NUCLEOTIDE SEQUENCE [LARGE SCALE GENOMIC DNA]</scope>
    <source>
        <strain evidence="2 3">38H-sp</strain>
    </source>
</reference>
<dbReference type="InterPro" id="IPR006674">
    <property type="entry name" value="HD_domain"/>
</dbReference>
<dbReference type="CDD" id="cd00077">
    <property type="entry name" value="HDc"/>
    <property type="match status" value="1"/>
</dbReference>
<gene>
    <name evidence="2" type="ORF">WKV44_05490</name>
</gene>
<dbReference type="InterPro" id="IPR045509">
    <property type="entry name" value="HD_assoc_2"/>
</dbReference>
<comment type="caution">
    <text evidence="2">The sequence shown here is derived from an EMBL/GenBank/DDBJ whole genome shotgun (WGS) entry which is preliminary data.</text>
</comment>
<dbReference type="SUPFAM" id="SSF109604">
    <property type="entry name" value="HD-domain/PDEase-like"/>
    <property type="match status" value="1"/>
</dbReference>
<dbReference type="Proteomes" id="UP001466331">
    <property type="component" value="Unassembled WGS sequence"/>
</dbReference>
<dbReference type="Pfam" id="PF19276">
    <property type="entry name" value="HD_assoc_2"/>
    <property type="match status" value="1"/>
</dbReference>
<keyword evidence="3" id="KW-1185">Reference proteome</keyword>
<dbReference type="InterPro" id="IPR050135">
    <property type="entry name" value="dGTPase-like"/>
</dbReference>
<dbReference type="RefSeq" id="WP_420069434.1">
    <property type="nucleotide sequence ID" value="NZ_JBCHKQ010000002.1"/>
</dbReference>
<sequence>MNMSSTYKLIEDIRKDLKEIIRDPLWKNIHVPPVIKELLQLESVQRLNRIKQLGPSYLVYPGATHNRLIHSLGVFYVASRMLENILLYPYAVNNILEINKYDAMAFLVAAFLHDIGHFPYTHSLKDLIIEGKVIEEHEALSAKLILSDSIATTLEKYKINPVLVAAIIDKNMSPDKIRREILVFFRSLLSGVLDPDKLDYLTRDAFFCGLPYGIQDLDFVLTCLRYTEEDGLYYPAISNTGIGSIEHILFAKYLMYRSVYWHRKVRSATAMIKKAIMLAFAEENAELSPENLYYKDDQGFILLFEKKGIPQEAKELVWRVQHNRLYDIALEIPFESDKHSALESIVYRINLEKELSDKTGIQNLIIDVPEAVNFEDSVRIISDGDDKVKDFITAKTVFDKNTIKSFTGNLRYIRLLIPNKEENHKIKFEEIVSELK</sequence>
<proteinExistence type="predicted"/>
<name>A0ABU9UBG4_9SPIR</name>
<dbReference type="PANTHER" id="PTHR11373:SF4">
    <property type="entry name" value="DEOXYNUCLEOSIDE TRIPHOSPHATE TRIPHOSPHOHYDROLASE SAMHD1"/>
    <property type="match status" value="1"/>
</dbReference>